<evidence type="ECO:0000313" key="2">
    <source>
        <dbReference type="Proteomes" id="UP000076359"/>
    </source>
</evidence>
<dbReference type="KEGG" id="prei:PRSY57_0711000"/>
<feature type="non-terminal residue" evidence="1">
    <location>
        <position position="45"/>
    </location>
</feature>
<dbReference type="AlphaFoldDB" id="A0A151LMR5"/>
<sequence>MFKKFFVFITFLVFIIKYIHCDIIIVDSNKDIQGFDPNSVLNLSE</sequence>
<protein>
    <submittedName>
        <fullName evidence="1">Uncharacterized protein</fullName>
    </submittedName>
</protein>
<dbReference type="RefSeq" id="XP_019970614.1">
    <property type="nucleotide sequence ID" value="XM_020114656.1"/>
</dbReference>
<proteinExistence type="predicted"/>
<dbReference type="Proteomes" id="UP000076359">
    <property type="component" value="Unassembled WGS sequence"/>
</dbReference>
<organism evidence="1 2">
    <name type="scientific">Plasmodium reichenowi</name>
    <dbReference type="NCBI Taxonomy" id="5854"/>
    <lineage>
        <taxon>Eukaryota</taxon>
        <taxon>Sar</taxon>
        <taxon>Alveolata</taxon>
        <taxon>Apicomplexa</taxon>
        <taxon>Aconoidasida</taxon>
        <taxon>Haemosporida</taxon>
        <taxon>Plasmodiidae</taxon>
        <taxon>Plasmodium</taxon>
        <taxon>Plasmodium (Laverania)</taxon>
    </lineage>
</organism>
<name>A0A151LMR5_PLARE</name>
<comment type="caution">
    <text evidence="1">The sequence shown here is derived from an EMBL/GenBank/DDBJ whole genome shotgun (WGS) entry which is preliminary data.</text>
</comment>
<accession>A0A151LMR5</accession>
<evidence type="ECO:0000313" key="1">
    <source>
        <dbReference type="EMBL" id="KYO00446.1"/>
    </source>
</evidence>
<dbReference type="EMBL" id="LVLA01000008">
    <property type="protein sequence ID" value="KYO00446.1"/>
    <property type="molecule type" value="Genomic_DNA"/>
</dbReference>
<gene>
    <name evidence="1" type="ORF">PRSY57_0711000</name>
</gene>
<dbReference type="GeneID" id="24530359"/>
<reference evidence="1 2" key="1">
    <citation type="journal article" date="2016" name="Nat. Commun.">
        <title>Genomes of cryptic chimpanzee Plasmodium species reveal key evolutionary events leading to human malaria.</title>
        <authorList>
            <person name="Sundararaman S.A."/>
            <person name="Plenderleith L.J."/>
            <person name="Liu W."/>
            <person name="Loy D.E."/>
            <person name="Learn G.H."/>
            <person name="Li Y."/>
            <person name="Shaw K.S."/>
            <person name="Ayouba A."/>
            <person name="Peeters M."/>
            <person name="Speede S."/>
            <person name="Shaw G.M."/>
            <person name="Bushman F.D."/>
            <person name="Brisson D."/>
            <person name="Rayner J.C."/>
            <person name="Sharp P.M."/>
            <person name="Hahn B.H."/>
        </authorList>
    </citation>
    <scope>NUCLEOTIDE SEQUENCE [LARGE SCALE GENOMIC DNA]</scope>
    <source>
        <strain evidence="1 2">SY57</strain>
    </source>
</reference>